<dbReference type="PATRIC" id="fig|1072256.5.peg.832"/>
<dbReference type="Proteomes" id="UP000035548">
    <property type="component" value="Chromosome"/>
</dbReference>
<reference evidence="1 2" key="1">
    <citation type="journal article" date="2015" name="Genome Announc.">
        <title>Virulence Factor Genes Detected in the Complete Genome Sequence of Corynebacterium uterequi DSM 45634, Isolated from the Uterus of a Maiden Mare.</title>
        <authorList>
            <person name="Ruckert C."/>
            <person name="Kriete M."/>
            <person name="Jaenicke S."/>
            <person name="Winkler A."/>
            <person name="Tauch A."/>
        </authorList>
    </citation>
    <scope>NUCLEOTIDE SEQUENCE [LARGE SCALE GENOMIC DNA]</scope>
    <source>
        <strain evidence="1 2">DSM 45634</strain>
    </source>
</reference>
<dbReference type="EMBL" id="CP011546">
    <property type="protein sequence ID" value="AKK10845.1"/>
    <property type="molecule type" value="Genomic_DNA"/>
</dbReference>
<proteinExistence type="predicted"/>
<dbReference type="RefSeq" id="WP_047259345.1">
    <property type="nucleotide sequence ID" value="NZ_CP011546.1"/>
</dbReference>
<organism evidence="1 2">
    <name type="scientific">Corynebacterium uterequi</name>
    <dbReference type="NCBI Taxonomy" id="1072256"/>
    <lineage>
        <taxon>Bacteria</taxon>
        <taxon>Bacillati</taxon>
        <taxon>Actinomycetota</taxon>
        <taxon>Actinomycetes</taxon>
        <taxon>Mycobacteriales</taxon>
        <taxon>Corynebacteriaceae</taxon>
        <taxon>Corynebacterium</taxon>
    </lineage>
</organism>
<gene>
    <name evidence="1" type="ORF">CUTER_04195</name>
</gene>
<dbReference type="STRING" id="1072256.CUTER_04195"/>
<accession>A0A0G3HDR0</accession>
<evidence type="ECO:0008006" key="3">
    <source>
        <dbReference type="Google" id="ProtNLM"/>
    </source>
</evidence>
<dbReference type="KEGG" id="cut:CUTER_04195"/>
<evidence type="ECO:0000313" key="1">
    <source>
        <dbReference type="EMBL" id="AKK10845.1"/>
    </source>
</evidence>
<protein>
    <recommendedName>
        <fullName evidence="3">EcsC protein family</fullName>
    </recommendedName>
</protein>
<evidence type="ECO:0000313" key="2">
    <source>
        <dbReference type="Proteomes" id="UP000035548"/>
    </source>
</evidence>
<keyword evidence="2" id="KW-1185">Reference proteome</keyword>
<dbReference type="AlphaFoldDB" id="A0A0G3HDR0"/>
<sequence length="314" mass="33071">MTTNQSEDLATNLGAELSSDMKKLDDNLGTVGRTFINALDRAIELQTSTIESYLTALRRRHPEDAPADIQARLDKHFTRLSSGSGASVGAASALPGIGFVTGSAAVAGESLVFLDGAAFYTVASAALRGVDVRDPERRRALVLLALLGSEGNALVEALVGDLASQSAKGTTASLRALGKLSGPTLAPINNRLTKLVLKRVTKRFMTGWIGKLMPLGIGAIAGAVVNRRLAKGIISNVRDAMGATPATFATALPPQEEKKSEEEGRSAVERVKSAATALSTRLGDLIPRLGFKKKDEEPSEDEELDALAIEAMKH</sequence>
<name>A0A0G3HDR0_9CORY</name>
<reference evidence="2" key="2">
    <citation type="submission" date="2015-05" db="EMBL/GenBank/DDBJ databases">
        <title>Complete genome sequence of Corynebacterium uterequi DSM 45634, isolated from the uterus of a maiden mare.</title>
        <authorList>
            <person name="Ruckert C."/>
            <person name="Albersmeier A."/>
            <person name="Winkler A."/>
            <person name="Tauch A."/>
        </authorList>
    </citation>
    <scope>NUCLEOTIDE SEQUENCE [LARGE SCALE GENOMIC DNA]</scope>
    <source>
        <strain evidence="2">DSM 45634</strain>
    </source>
</reference>